<sequence>MKTYRTASRSSQRGLSFFGLIFVGLIAVAAFAIGGQSVPIFLEFASAKKAIEKAKVESTVPGVRAAFDRAAAIDDIKSIKGSDLEVTKRGDKVVVSFKYSREIPLAGPAYLVYRFDAQTN</sequence>
<gene>
    <name evidence="1" type="ORF">ATF69_2632</name>
</gene>
<dbReference type="Pfam" id="PF16137">
    <property type="entry name" value="DUF4845"/>
    <property type="match status" value="1"/>
</dbReference>
<organism evidence="1 2">
    <name type="scientific">Acidovorax delafieldii</name>
    <name type="common">Pseudomonas delafieldii</name>
    <dbReference type="NCBI Taxonomy" id="47920"/>
    <lineage>
        <taxon>Bacteria</taxon>
        <taxon>Pseudomonadati</taxon>
        <taxon>Pseudomonadota</taxon>
        <taxon>Betaproteobacteria</taxon>
        <taxon>Burkholderiales</taxon>
        <taxon>Comamonadaceae</taxon>
        <taxon>Acidovorax</taxon>
    </lineage>
</organism>
<evidence type="ECO:0000313" key="2">
    <source>
        <dbReference type="Proteomes" id="UP000321485"/>
    </source>
</evidence>
<dbReference type="EMBL" id="VJWE01000013">
    <property type="protein sequence ID" value="TWG37584.1"/>
    <property type="molecule type" value="Genomic_DNA"/>
</dbReference>
<dbReference type="InterPro" id="IPR032314">
    <property type="entry name" value="DUF4845"/>
</dbReference>
<reference evidence="1 2" key="1">
    <citation type="journal article" date="2015" name="Stand. Genomic Sci.">
        <title>Genomic Encyclopedia of Bacterial and Archaeal Type Strains, Phase III: the genomes of soil and plant-associated and newly described type strains.</title>
        <authorList>
            <person name="Whitman W.B."/>
            <person name="Woyke T."/>
            <person name="Klenk H.P."/>
            <person name="Zhou Y."/>
            <person name="Lilburn T.G."/>
            <person name="Beck B.J."/>
            <person name="De Vos P."/>
            <person name="Vandamme P."/>
            <person name="Eisen J.A."/>
            <person name="Garrity G."/>
            <person name="Hugenholtz P."/>
            <person name="Kyrpides N.C."/>
        </authorList>
    </citation>
    <scope>NUCLEOTIDE SEQUENCE [LARGE SCALE GENOMIC DNA]</scope>
    <source>
        <strain evidence="1 2">DSM 64</strain>
    </source>
</reference>
<dbReference type="GeneID" id="51111690"/>
<name>A0A561XNA3_ACIDE</name>
<comment type="caution">
    <text evidence="1">The sequence shown here is derived from an EMBL/GenBank/DDBJ whole genome shotgun (WGS) entry which is preliminary data.</text>
</comment>
<evidence type="ECO:0000313" key="1">
    <source>
        <dbReference type="EMBL" id="TWG37584.1"/>
    </source>
</evidence>
<dbReference type="AlphaFoldDB" id="A0A561XNA3"/>
<dbReference type="RefSeq" id="WP_056747597.1">
    <property type="nucleotide sequence ID" value="NZ_VJWE01000013.1"/>
</dbReference>
<proteinExistence type="predicted"/>
<protein>
    <submittedName>
        <fullName evidence="1">Uncharacterized protein DUF4845</fullName>
    </submittedName>
</protein>
<dbReference type="Proteomes" id="UP000321485">
    <property type="component" value="Unassembled WGS sequence"/>
</dbReference>
<accession>A0A561XNA3</accession>